<feature type="transmembrane region" description="Helical" evidence="1">
    <location>
        <begin position="12"/>
        <end position="34"/>
    </location>
</feature>
<dbReference type="Proteomes" id="UP000192578">
    <property type="component" value="Unassembled WGS sequence"/>
</dbReference>
<evidence type="ECO:0000313" key="3">
    <source>
        <dbReference type="Proteomes" id="UP000192578"/>
    </source>
</evidence>
<feature type="transmembrane region" description="Helical" evidence="1">
    <location>
        <begin position="46"/>
        <end position="68"/>
    </location>
</feature>
<keyword evidence="1" id="KW-0472">Membrane</keyword>
<evidence type="ECO:0000256" key="1">
    <source>
        <dbReference type="SAM" id="Phobius"/>
    </source>
</evidence>
<protein>
    <submittedName>
        <fullName evidence="2">Uncharacterized protein</fullName>
    </submittedName>
</protein>
<dbReference type="AlphaFoldDB" id="A0A9X6NJ43"/>
<reference evidence="3" key="1">
    <citation type="submission" date="2017-01" db="EMBL/GenBank/DDBJ databases">
        <title>Comparative genomics of anhydrobiosis in the tardigrade Hypsibius dujardini.</title>
        <authorList>
            <person name="Yoshida Y."/>
            <person name="Koutsovoulos G."/>
            <person name="Laetsch D."/>
            <person name="Stevens L."/>
            <person name="Kumar S."/>
            <person name="Horikawa D."/>
            <person name="Ishino K."/>
            <person name="Komine S."/>
            <person name="Tomita M."/>
            <person name="Blaxter M."/>
            <person name="Arakawa K."/>
        </authorList>
    </citation>
    <scope>NUCLEOTIDE SEQUENCE [LARGE SCALE GENOMIC DNA]</scope>
    <source>
        <strain evidence="3">Z151</strain>
    </source>
</reference>
<evidence type="ECO:0000313" key="2">
    <source>
        <dbReference type="EMBL" id="OWA53656.1"/>
    </source>
</evidence>
<sequence>MIRFLGEISQTFQLIFSVMYVSDFVNVTGSLAFVLSSELVTSNWSYVHYAGTFGIFGVYSSLSTLALIRVCGKSASDHGSYGLVVDELRQFEKSCRHHPLVFTGCNVISFTRELLLGTWTLTVSFMILANELLK</sequence>
<dbReference type="OrthoDB" id="10669851at2759"/>
<dbReference type="EMBL" id="MTYJ01000336">
    <property type="protein sequence ID" value="OWA53656.1"/>
    <property type="molecule type" value="Genomic_DNA"/>
</dbReference>
<proteinExistence type="predicted"/>
<organism evidence="2 3">
    <name type="scientific">Hypsibius exemplaris</name>
    <name type="common">Freshwater tardigrade</name>
    <dbReference type="NCBI Taxonomy" id="2072580"/>
    <lineage>
        <taxon>Eukaryota</taxon>
        <taxon>Metazoa</taxon>
        <taxon>Ecdysozoa</taxon>
        <taxon>Tardigrada</taxon>
        <taxon>Eutardigrada</taxon>
        <taxon>Parachela</taxon>
        <taxon>Hypsibioidea</taxon>
        <taxon>Hypsibiidae</taxon>
        <taxon>Hypsibius</taxon>
    </lineage>
</organism>
<gene>
    <name evidence="2" type="ORF">BV898_18077</name>
</gene>
<accession>A0A9X6NJ43</accession>
<name>A0A9X6NJ43_HYPEX</name>
<comment type="caution">
    <text evidence="2">The sequence shown here is derived from an EMBL/GenBank/DDBJ whole genome shotgun (WGS) entry which is preliminary data.</text>
</comment>
<keyword evidence="1" id="KW-0812">Transmembrane</keyword>
<keyword evidence="1" id="KW-1133">Transmembrane helix</keyword>
<keyword evidence="3" id="KW-1185">Reference proteome</keyword>